<feature type="binding site" evidence="4">
    <location>
        <begin position="13"/>
        <end position="15"/>
    </location>
    <ligand>
        <name>N(1)-(5-phospho-beta-D-ribosyl)glycinamide</name>
        <dbReference type="ChEBI" id="CHEBI:143788"/>
    </ligand>
</feature>
<feature type="compositionally biased region" description="Low complexity" evidence="5">
    <location>
        <begin position="199"/>
        <end position="218"/>
    </location>
</feature>
<dbReference type="Pfam" id="PF00551">
    <property type="entry name" value="Formyl_trans_N"/>
    <property type="match status" value="1"/>
</dbReference>
<dbReference type="Proteomes" id="UP000256599">
    <property type="component" value="Unassembled WGS sequence"/>
</dbReference>
<dbReference type="Gene3D" id="3.40.50.170">
    <property type="entry name" value="Formyl transferase, N-terminal domain"/>
    <property type="match status" value="1"/>
</dbReference>
<evidence type="ECO:0000259" key="6">
    <source>
        <dbReference type="Pfam" id="PF00551"/>
    </source>
</evidence>
<evidence type="ECO:0000256" key="5">
    <source>
        <dbReference type="SAM" id="MobiDB-lite"/>
    </source>
</evidence>
<organism evidence="7 8">
    <name type="scientific">Helicobacter marmotae</name>
    <dbReference type="NCBI Taxonomy" id="152490"/>
    <lineage>
        <taxon>Bacteria</taxon>
        <taxon>Pseudomonadati</taxon>
        <taxon>Campylobacterota</taxon>
        <taxon>Epsilonproteobacteria</taxon>
        <taxon>Campylobacterales</taxon>
        <taxon>Helicobacteraceae</taxon>
        <taxon>Helicobacter</taxon>
    </lineage>
</organism>
<dbReference type="GO" id="GO:0006189">
    <property type="term" value="P:'de novo' IMP biosynthetic process"/>
    <property type="evidence" value="ECO:0007669"/>
    <property type="project" value="UniProtKB-UniRule"/>
</dbReference>
<dbReference type="InterPro" id="IPR004607">
    <property type="entry name" value="GART"/>
</dbReference>
<dbReference type="CDD" id="cd08645">
    <property type="entry name" value="FMT_core_GART"/>
    <property type="match status" value="1"/>
</dbReference>
<comment type="pathway">
    <text evidence="1 4">Purine metabolism; IMP biosynthesis via de novo pathway; N(2)-formyl-N(1)-(5-phospho-D-ribosyl)glycinamide from N(1)-(5-phospho-D-ribosyl)glycinamide (10-formyl THF route): step 1/1.</text>
</comment>
<feature type="region of interest" description="Disordered" evidence="5">
    <location>
        <begin position="404"/>
        <end position="483"/>
    </location>
</feature>
<protein>
    <recommendedName>
        <fullName evidence="4">Phosphoribosylglycinamide formyltransferase</fullName>
        <ecNumber evidence="4">2.1.2.2</ecNumber>
    </recommendedName>
    <alternativeName>
        <fullName evidence="4">5'-phosphoribosylglycinamide transformylase</fullName>
    </alternativeName>
    <alternativeName>
        <fullName evidence="4">GAR transformylase</fullName>
        <shortName evidence="4">GART</shortName>
    </alternativeName>
</protein>
<accession>A0A3D8I3T5</accession>
<dbReference type="SUPFAM" id="SSF53328">
    <property type="entry name" value="Formyltransferase"/>
    <property type="match status" value="1"/>
</dbReference>
<dbReference type="GO" id="GO:0005737">
    <property type="term" value="C:cytoplasm"/>
    <property type="evidence" value="ECO:0007669"/>
    <property type="project" value="TreeGrafter"/>
</dbReference>
<feature type="compositionally biased region" description="Polar residues" evidence="5">
    <location>
        <begin position="471"/>
        <end position="483"/>
    </location>
</feature>
<feature type="compositionally biased region" description="Basic and acidic residues" evidence="5">
    <location>
        <begin position="226"/>
        <end position="243"/>
    </location>
</feature>
<feature type="binding site" evidence="4">
    <location>
        <position position="114"/>
    </location>
    <ligand>
        <name>(6R)-10-formyltetrahydrofolate</name>
        <dbReference type="ChEBI" id="CHEBI:195366"/>
    </ligand>
</feature>
<evidence type="ECO:0000256" key="1">
    <source>
        <dbReference type="ARBA" id="ARBA00005054"/>
    </source>
</evidence>
<feature type="compositionally biased region" description="Basic and acidic residues" evidence="5">
    <location>
        <begin position="447"/>
        <end position="465"/>
    </location>
</feature>
<comment type="function">
    <text evidence="4">Catalyzes the transfer of a formyl group from 10-formyltetrahydrofolate to 5-phospho-ribosyl-glycinamide (GAR), producing 5-phospho-ribosyl-N-formylglycinamide (FGAR) and tetrahydrofolate.</text>
</comment>
<proteinExistence type="inferred from homology"/>
<comment type="catalytic activity">
    <reaction evidence="4">
        <text>N(1)-(5-phospho-beta-D-ribosyl)glycinamide + (6R)-10-formyltetrahydrofolate = N(2)-formyl-N(1)-(5-phospho-beta-D-ribosyl)glycinamide + (6S)-5,6,7,8-tetrahydrofolate + H(+)</text>
        <dbReference type="Rhea" id="RHEA:15053"/>
        <dbReference type="ChEBI" id="CHEBI:15378"/>
        <dbReference type="ChEBI" id="CHEBI:57453"/>
        <dbReference type="ChEBI" id="CHEBI:143788"/>
        <dbReference type="ChEBI" id="CHEBI:147286"/>
        <dbReference type="ChEBI" id="CHEBI:195366"/>
        <dbReference type="EC" id="2.1.2.2"/>
    </reaction>
</comment>
<evidence type="ECO:0000256" key="3">
    <source>
        <dbReference type="ARBA" id="ARBA00022755"/>
    </source>
</evidence>
<dbReference type="HAMAP" id="MF_01930">
    <property type="entry name" value="PurN"/>
    <property type="match status" value="1"/>
</dbReference>
<keyword evidence="8" id="KW-1185">Reference proteome</keyword>
<feature type="binding site" evidence="4">
    <location>
        <begin position="99"/>
        <end position="102"/>
    </location>
    <ligand>
        <name>(6R)-10-formyltetrahydrofolate</name>
        <dbReference type="ChEBI" id="CHEBI:195366"/>
    </ligand>
</feature>
<comment type="similarity">
    <text evidence="4">Belongs to the GART family.</text>
</comment>
<dbReference type="InterPro" id="IPR002376">
    <property type="entry name" value="Formyl_transf_N"/>
</dbReference>
<feature type="binding site" evidence="4">
    <location>
        <position position="74"/>
    </location>
    <ligand>
        <name>(6R)-10-formyltetrahydrofolate</name>
        <dbReference type="ChEBI" id="CHEBI:195366"/>
    </ligand>
</feature>
<name>A0A3D8I3T5_9HELI</name>
<keyword evidence="3 4" id="KW-0658">Purine biosynthesis</keyword>
<dbReference type="AlphaFoldDB" id="A0A3D8I3T5"/>
<feature type="region of interest" description="Disordered" evidence="5">
    <location>
        <begin position="317"/>
        <end position="385"/>
    </location>
</feature>
<dbReference type="PANTHER" id="PTHR43369:SF2">
    <property type="entry name" value="PHOSPHORIBOSYLGLYCINAMIDE FORMYLTRANSFERASE"/>
    <property type="match status" value="1"/>
</dbReference>
<dbReference type="GO" id="GO:0004644">
    <property type="term" value="F:phosphoribosylglycinamide formyltransferase activity"/>
    <property type="evidence" value="ECO:0007669"/>
    <property type="project" value="UniProtKB-UniRule"/>
</dbReference>
<gene>
    <name evidence="4 7" type="primary">purN</name>
    <name evidence="7" type="ORF">CQA63_05115</name>
</gene>
<feature type="site" description="Raises pKa of active site His" evidence="4">
    <location>
        <position position="152"/>
    </location>
</feature>
<dbReference type="EMBL" id="NXLR01000008">
    <property type="protein sequence ID" value="RDU59799.1"/>
    <property type="molecule type" value="Genomic_DNA"/>
</dbReference>
<feature type="active site" description="Proton donor" evidence="4">
    <location>
        <position position="116"/>
    </location>
</feature>
<feature type="domain" description="Formyl transferase N-terminal" evidence="6">
    <location>
        <begin position="6"/>
        <end position="189"/>
    </location>
</feature>
<dbReference type="NCBIfam" id="TIGR00639">
    <property type="entry name" value="PurN"/>
    <property type="match status" value="1"/>
</dbReference>
<comment type="caution">
    <text evidence="7">The sequence shown here is derived from an EMBL/GenBank/DDBJ whole genome shotgun (WGS) entry which is preliminary data.</text>
</comment>
<dbReference type="EC" id="2.1.2.2" evidence="4"/>
<dbReference type="InterPro" id="IPR036477">
    <property type="entry name" value="Formyl_transf_N_sf"/>
</dbReference>
<dbReference type="RefSeq" id="WP_115511834.1">
    <property type="nucleotide sequence ID" value="NZ_NXLR01000008.1"/>
</dbReference>
<sequence length="517" mass="57217">MILPCAILFSGNGSNMQNLIEHLHNRTFCTPKKEQITLQIALTLTNNPKAYGIKRAQKLQIPCFILPQSDFPTRTAFDGAMAEILSKHNIAHIFLAGFMRILTPAFTQSFSIINIHPSLLPEHKGAHGIRDSFYSPSPYGGVSVHWVNEELDSGEIIAQEKVAKYPHDTLESFEERIHACEHTLYPRAILQALRLTPCPHTNSPTPNSNTPTAHPTTSKSSPCDSRPSKESKANLKESLERQPFRHSKHCEETPPESPVTPLFCHSEGAQGATEESLNESLVTHRDSSPVSQAQNDKIISLAGSQVCHSERYEESLRKAARQSQSHCHSEGGRGPTEESLLSAKDSSTESPERQPLCHSERSEESLNESLVTHRDSSPVSQAQNDKIISLAGSQVCHSERYEESLRKAARQSQSHCHSEGGRSPTEESLLSAKDSSTESPERQPLCHSERSEESLKESLVAHRDSSPPTLPQNDNESNPQDKITLQGKAPHIANLTYLKALRIRTENPYKGDICIAP</sequence>
<dbReference type="PANTHER" id="PTHR43369">
    <property type="entry name" value="PHOSPHORIBOSYLGLYCINAMIDE FORMYLTRANSFERASE"/>
    <property type="match status" value="1"/>
</dbReference>
<evidence type="ECO:0000313" key="7">
    <source>
        <dbReference type="EMBL" id="RDU59799.1"/>
    </source>
</evidence>
<reference evidence="7 8" key="1">
    <citation type="submission" date="2018-04" db="EMBL/GenBank/DDBJ databases">
        <title>Novel Campyloabacter and Helicobacter Species and Strains.</title>
        <authorList>
            <person name="Mannion A.J."/>
            <person name="Shen Z."/>
            <person name="Fox J.G."/>
        </authorList>
    </citation>
    <scope>NUCLEOTIDE SEQUENCE [LARGE SCALE GENOMIC DNA]</scope>
    <source>
        <strain evidence="7 8">MIT 98-6070</strain>
    </source>
</reference>
<evidence type="ECO:0000256" key="4">
    <source>
        <dbReference type="HAMAP-Rule" id="MF_01930"/>
    </source>
</evidence>
<feature type="region of interest" description="Disordered" evidence="5">
    <location>
        <begin position="199"/>
        <end position="296"/>
    </location>
</feature>
<dbReference type="UniPathway" id="UPA00074">
    <property type="reaction ID" value="UER00126"/>
</dbReference>
<evidence type="ECO:0000256" key="2">
    <source>
        <dbReference type="ARBA" id="ARBA00022679"/>
    </source>
</evidence>
<evidence type="ECO:0000313" key="8">
    <source>
        <dbReference type="Proteomes" id="UP000256599"/>
    </source>
</evidence>
<keyword evidence="2 4" id="KW-0808">Transferase</keyword>